<accession>A0ABQ2ZMA2</accession>
<name>A0ABQ2ZMA2_9ACTN</name>
<gene>
    <name evidence="2" type="ORF">GCM10010384_26780</name>
</gene>
<keyword evidence="1" id="KW-0812">Transmembrane</keyword>
<proteinExistence type="predicted"/>
<organism evidence="2 3">
    <name type="scientific">Streptomyces djakartensis</name>
    <dbReference type="NCBI Taxonomy" id="68193"/>
    <lineage>
        <taxon>Bacteria</taxon>
        <taxon>Bacillati</taxon>
        <taxon>Actinomycetota</taxon>
        <taxon>Actinomycetes</taxon>
        <taxon>Kitasatosporales</taxon>
        <taxon>Streptomycetaceae</taxon>
        <taxon>Streptomyces</taxon>
    </lineage>
</organism>
<sequence length="57" mass="6103">MDRSAAFRCVHTVIGAFVAAAPLVLALVVLVLRMLIAQAVARDNQAARTQAELEEVI</sequence>
<evidence type="ECO:0000256" key="1">
    <source>
        <dbReference type="SAM" id="Phobius"/>
    </source>
</evidence>
<feature type="transmembrane region" description="Helical" evidence="1">
    <location>
        <begin position="12"/>
        <end position="32"/>
    </location>
</feature>
<keyword evidence="1" id="KW-1133">Transmembrane helix</keyword>
<reference evidence="3" key="1">
    <citation type="journal article" date="2019" name="Int. J. Syst. Evol. Microbiol.">
        <title>The Global Catalogue of Microorganisms (GCM) 10K type strain sequencing project: providing services to taxonomists for standard genome sequencing and annotation.</title>
        <authorList>
            <consortium name="The Broad Institute Genomics Platform"/>
            <consortium name="The Broad Institute Genome Sequencing Center for Infectious Disease"/>
            <person name="Wu L."/>
            <person name="Ma J."/>
        </authorList>
    </citation>
    <scope>NUCLEOTIDE SEQUENCE [LARGE SCALE GENOMIC DNA]</scope>
    <source>
        <strain evidence="3">JCM 4957</strain>
    </source>
</reference>
<keyword evidence="3" id="KW-1185">Reference proteome</keyword>
<evidence type="ECO:0008006" key="4">
    <source>
        <dbReference type="Google" id="ProtNLM"/>
    </source>
</evidence>
<evidence type="ECO:0000313" key="2">
    <source>
        <dbReference type="EMBL" id="GGY18905.1"/>
    </source>
</evidence>
<dbReference type="Proteomes" id="UP000653308">
    <property type="component" value="Unassembled WGS sequence"/>
</dbReference>
<protein>
    <recommendedName>
        <fullName evidence="4">DUF2975 domain-containing protein</fullName>
    </recommendedName>
</protein>
<keyword evidence="1" id="KW-0472">Membrane</keyword>
<dbReference type="EMBL" id="BMWE01000006">
    <property type="protein sequence ID" value="GGY18905.1"/>
    <property type="molecule type" value="Genomic_DNA"/>
</dbReference>
<comment type="caution">
    <text evidence="2">The sequence shown here is derived from an EMBL/GenBank/DDBJ whole genome shotgun (WGS) entry which is preliminary data.</text>
</comment>
<evidence type="ECO:0000313" key="3">
    <source>
        <dbReference type="Proteomes" id="UP000653308"/>
    </source>
</evidence>